<dbReference type="STRING" id="641524.ADICYQ_0127"/>
<comment type="caution">
    <text evidence="1">The sequence shown here is derived from an EMBL/GenBank/DDBJ whole genome shotgun (WGS) entry which is preliminary data.</text>
</comment>
<gene>
    <name evidence="1" type="ORF">ADICYQ_0127</name>
</gene>
<name>S7VNY2_9BACT</name>
<dbReference type="Proteomes" id="UP000014974">
    <property type="component" value="Unassembled WGS sequence"/>
</dbReference>
<sequence length="43" mass="5258">MAKIIIYVKKNNYLLNYSFPALFLRWTKMAIVQYLVYFNQPIQ</sequence>
<dbReference type="AlphaFoldDB" id="S7VNY2"/>
<dbReference type="EMBL" id="ATNM01000004">
    <property type="protein sequence ID" value="EPR71656.1"/>
    <property type="molecule type" value="Genomic_DNA"/>
</dbReference>
<accession>S7VNY2</accession>
<evidence type="ECO:0000313" key="2">
    <source>
        <dbReference type="Proteomes" id="UP000014974"/>
    </source>
</evidence>
<protein>
    <submittedName>
        <fullName evidence="1">Uncharacterized protein</fullName>
    </submittedName>
</protein>
<reference evidence="1 2" key="1">
    <citation type="journal article" date="2013" name="Genome Announc.">
        <title>Draft Genome Sequence of Cyclobacterium qasimii Strain M12-11BT, Isolated from Arctic Marine Sediment.</title>
        <authorList>
            <person name="Shivaji S."/>
            <person name="Ara S."/>
            <person name="Singh A."/>
            <person name="Kumar Pinnaka A."/>
        </authorList>
    </citation>
    <scope>NUCLEOTIDE SEQUENCE [LARGE SCALE GENOMIC DNA]</scope>
    <source>
        <strain evidence="1 2">M12-11B</strain>
    </source>
</reference>
<evidence type="ECO:0000313" key="1">
    <source>
        <dbReference type="EMBL" id="EPR71656.1"/>
    </source>
</evidence>
<proteinExistence type="predicted"/>
<organism evidence="1 2">
    <name type="scientific">Cyclobacterium qasimii M12-11B</name>
    <dbReference type="NCBI Taxonomy" id="641524"/>
    <lineage>
        <taxon>Bacteria</taxon>
        <taxon>Pseudomonadati</taxon>
        <taxon>Bacteroidota</taxon>
        <taxon>Cytophagia</taxon>
        <taxon>Cytophagales</taxon>
        <taxon>Cyclobacteriaceae</taxon>
        <taxon>Cyclobacterium</taxon>
    </lineage>
</organism>